<dbReference type="PANTHER" id="PTHR13932">
    <property type="entry name" value="COPROPORPHYRINIGEN III OXIDASE"/>
    <property type="match status" value="1"/>
</dbReference>
<evidence type="ECO:0000256" key="15">
    <source>
        <dbReference type="PIRNR" id="PIRNR000167"/>
    </source>
</evidence>
<comment type="subcellular location">
    <subcellularLocation>
        <location evidence="1 15">Cytoplasm</location>
    </subcellularLocation>
</comment>
<dbReference type="SFLD" id="SFLDF00277">
    <property type="entry name" value="oxygen-independent_coproporphy"/>
    <property type="match status" value="1"/>
</dbReference>
<evidence type="ECO:0000256" key="6">
    <source>
        <dbReference type="ARBA" id="ARBA00022490"/>
    </source>
</evidence>
<dbReference type="InterPro" id="IPR007197">
    <property type="entry name" value="rSAM"/>
</dbReference>
<dbReference type="SFLD" id="SFLDG01082">
    <property type="entry name" value="B12-binding_domain_containing"/>
    <property type="match status" value="1"/>
</dbReference>
<dbReference type="Proteomes" id="UP000054093">
    <property type="component" value="Unassembled WGS sequence"/>
</dbReference>
<feature type="binding site" evidence="16">
    <location>
        <begin position="121"/>
        <end position="122"/>
    </location>
    <ligand>
        <name>S-adenosyl-L-methionine</name>
        <dbReference type="ChEBI" id="CHEBI:59789"/>
        <label>2</label>
    </ligand>
</feature>
<dbReference type="GO" id="GO:0046872">
    <property type="term" value="F:metal ion binding"/>
    <property type="evidence" value="ECO:0007669"/>
    <property type="project" value="UniProtKB-KW"/>
</dbReference>
<dbReference type="SFLD" id="SFLDS00029">
    <property type="entry name" value="Radical_SAM"/>
    <property type="match status" value="1"/>
</dbReference>
<feature type="binding site" evidence="17">
    <location>
        <position position="73"/>
    </location>
    <ligand>
        <name>[4Fe-4S] cluster</name>
        <dbReference type="ChEBI" id="CHEBI:49883"/>
        <note>4Fe-4S-S-AdoMet</note>
    </ligand>
</feature>
<feature type="binding site" evidence="16">
    <location>
        <position position="337"/>
    </location>
    <ligand>
        <name>S-adenosyl-L-methionine</name>
        <dbReference type="ChEBI" id="CHEBI:59789"/>
        <label>1</label>
    </ligand>
</feature>
<dbReference type="FunFam" id="3.80.30.20:FF:000012">
    <property type="entry name" value="Coproporphyrinogen-III oxidase"/>
    <property type="match status" value="1"/>
</dbReference>
<feature type="binding site" evidence="16">
    <location>
        <position position="181"/>
    </location>
    <ligand>
        <name>S-adenosyl-L-methionine</name>
        <dbReference type="ChEBI" id="CHEBI:59789"/>
        <label>2</label>
    </ligand>
</feature>
<dbReference type="InterPro" id="IPR010723">
    <property type="entry name" value="HemN_C"/>
</dbReference>
<feature type="binding site" evidence="16">
    <location>
        <position position="154"/>
    </location>
    <ligand>
        <name>S-adenosyl-L-methionine</name>
        <dbReference type="ChEBI" id="CHEBI:59789"/>
        <label>1</label>
    </ligand>
</feature>
<protein>
    <recommendedName>
        <fullName evidence="15">Coproporphyrinogen-III oxidase</fullName>
        <ecNumber evidence="15">1.3.98.3</ecNumber>
    </recommendedName>
</protein>
<comment type="similarity">
    <text evidence="3 15">Belongs to the anaerobic coproporphyrinogen-III oxidase family.</text>
</comment>
<keyword evidence="10 15" id="KW-0408">Iron</keyword>
<keyword evidence="12 15" id="KW-0627">Porphyrin biosynthesis</keyword>
<proteinExistence type="inferred from homology"/>
<feature type="binding site" evidence="16">
    <location>
        <position position="63"/>
    </location>
    <ligand>
        <name>S-adenosyl-L-methionine</name>
        <dbReference type="ChEBI" id="CHEBI:59789"/>
        <label>1</label>
    </ligand>
</feature>
<gene>
    <name evidence="19" type="primary">hemN</name>
    <name evidence="19" type="ORF">HSUHS5_0131</name>
</gene>
<dbReference type="Pfam" id="PF04055">
    <property type="entry name" value="Radical_SAM"/>
    <property type="match status" value="1"/>
</dbReference>
<evidence type="ECO:0000256" key="1">
    <source>
        <dbReference type="ARBA" id="ARBA00004496"/>
    </source>
</evidence>
<name>E7G2J6_9HELI</name>
<dbReference type="PROSITE" id="PS51918">
    <property type="entry name" value="RADICAL_SAM"/>
    <property type="match status" value="1"/>
</dbReference>
<evidence type="ECO:0000256" key="9">
    <source>
        <dbReference type="ARBA" id="ARBA00023002"/>
    </source>
</evidence>
<dbReference type="SUPFAM" id="SSF102114">
    <property type="entry name" value="Radical SAM enzymes"/>
    <property type="match status" value="1"/>
</dbReference>
<sequence length="465" mass="54065">MWITCKFPFNMETLDFQKFASYSKPGPRYTSYPTAVEFGPHFQEADLIEAFDRSNPQIPLSLYFHLPFCKSACYFCACSVIYTNSQAKKERYIIYLQKELDLLKQYLDTKREVVQLHFGGGTPTFFNATQLEIIIQSIYSLFSNFSSKAELSCEIDPRHFTFEQMQVLKNQGFNRLSFGIQDFDPVVQRAVNRLQSFELVQEKVQWARDCGIHSINFDLIYGLPFQSIQSFEQTLLKVLKLDPDRLAVFNYAHVPWIKHTMKIDPKTLPSPEQKLELLQFLIAFLKDHGYEMIGMDHFAKKDNELYKALQNKELRRNFQGYTTQKFSQTIGVGVTSIGEGLDYYTQNFKDLKHYEQALDNRHLPVERGIVLSAEDRLRKEVIMHLMNNLEIDFASIERAFNIDFKAHFKEALKMLKPYEQDGLLTLSDTGLKTSATGAMLVRNIAMVFDSYLKTHQGEKRFSQTL</sequence>
<dbReference type="GO" id="GO:0004109">
    <property type="term" value="F:coproporphyrinogen oxidase activity"/>
    <property type="evidence" value="ECO:0007669"/>
    <property type="project" value="InterPro"/>
</dbReference>
<dbReference type="InterPro" id="IPR013785">
    <property type="entry name" value="Aldolase_TIM"/>
</dbReference>
<evidence type="ECO:0000313" key="20">
    <source>
        <dbReference type="Proteomes" id="UP000054093"/>
    </source>
</evidence>
<comment type="cofactor">
    <cofactor evidence="15 17">
        <name>[4Fe-4S] cluster</name>
        <dbReference type="ChEBI" id="CHEBI:49883"/>
    </cofactor>
    <text evidence="15 17">Binds 1 [4Fe-4S] cluster. The cluster is coordinated with 3 cysteines and an exchangeable S-adenosyl-L-methionine.</text>
</comment>
<evidence type="ECO:0000256" key="13">
    <source>
        <dbReference type="ARBA" id="ARBA00024295"/>
    </source>
</evidence>
<feature type="binding site" evidence="16">
    <location>
        <begin position="75"/>
        <end position="77"/>
    </location>
    <ligand>
        <name>S-adenosyl-L-methionine</name>
        <dbReference type="ChEBI" id="CHEBI:59789"/>
        <label>2</label>
    </ligand>
</feature>
<comment type="caution">
    <text evidence="19">The sequence shown here is derived from an EMBL/GenBank/DDBJ whole genome shotgun (WGS) entry which is preliminary data.</text>
</comment>
<accession>E7G2J6</accession>
<evidence type="ECO:0000256" key="8">
    <source>
        <dbReference type="ARBA" id="ARBA00022723"/>
    </source>
</evidence>
<keyword evidence="5 15" id="KW-0004">4Fe-4S</keyword>
<dbReference type="GO" id="GO:0006782">
    <property type="term" value="P:protoporphyrinogen IX biosynthetic process"/>
    <property type="evidence" value="ECO:0007669"/>
    <property type="project" value="UniProtKB-UniPathway"/>
</dbReference>
<dbReference type="InterPro" id="IPR004558">
    <property type="entry name" value="Coprogen_oxidase_HemN"/>
</dbReference>
<comment type="subunit">
    <text evidence="4">Monomer.</text>
</comment>
<comment type="function">
    <text evidence="13">Involved in the heme biosynthesis. Catalyzes the anaerobic oxidative decarboxylation of propionate groups of rings A and B of coproporphyrinogen III to yield the vinyl groups in protoporphyrinogen IX.</text>
</comment>
<keyword evidence="7 15" id="KW-0949">S-adenosyl-L-methionine</keyword>
<evidence type="ECO:0000256" key="5">
    <source>
        <dbReference type="ARBA" id="ARBA00022485"/>
    </source>
</evidence>
<dbReference type="EMBL" id="ADHO01000015">
    <property type="protein sequence ID" value="EFX42422.1"/>
    <property type="molecule type" value="Genomic_DNA"/>
</dbReference>
<evidence type="ECO:0000256" key="12">
    <source>
        <dbReference type="ARBA" id="ARBA00023244"/>
    </source>
</evidence>
<keyword evidence="6 15" id="KW-0963">Cytoplasm</keyword>
<evidence type="ECO:0000256" key="17">
    <source>
        <dbReference type="PIRSR" id="PIRSR000167-2"/>
    </source>
</evidence>
<organism evidence="19 20">
    <name type="scientific">Helicobacter suis HS5</name>
    <dbReference type="NCBI Taxonomy" id="710394"/>
    <lineage>
        <taxon>Bacteria</taxon>
        <taxon>Pseudomonadati</taxon>
        <taxon>Campylobacterota</taxon>
        <taxon>Epsilonproteobacteria</taxon>
        <taxon>Campylobacterales</taxon>
        <taxon>Helicobacteraceae</taxon>
        <taxon>Helicobacter</taxon>
    </lineage>
</organism>
<evidence type="ECO:0000256" key="11">
    <source>
        <dbReference type="ARBA" id="ARBA00023014"/>
    </source>
</evidence>
<keyword evidence="11 15" id="KW-0411">Iron-sulfur</keyword>
<keyword evidence="8 15" id="KW-0479">Metal-binding</keyword>
<dbReference type="PIRSF" id="PIRSF000167">
    <property type="entry name" value="HemN"/>
    <property type="match status" value="1"/>
</dbReference>
<dbReference type="SFLD" id="SFLDG01065">
    <property type="entry name" value="anaerobic_coproporphyrinogen-I"/>
    <property type="match status" value="1"/>
</dbReference>
<keyword evidence="9 15" id="KW-0560">Oxidoreductase</keyword>
<dbReference type="FunFam" id="1.10.10.920:FF:000001">
    <property type="entry name" value="Coproporphyrinogen-III oxidase"/>
    <property type="match status" value="1"/>
</dbReference>
<feature type="binding site" evidence="16">
    <location>
        <position position="218"/>
    </location>
    <ligand>
        <name>S-adenosyl-L-methionine</name>
        <dbReference type="ChEBI" id="CHEBI:59789"/>
        <label>2</label>
    </ligand>
</feature>
<evidence type="ECO:0000259" key="18">
    <source>
        <dbReference type="PROSITE" id="PS51918"/>
    </source>
</evidence>
<feature type="binding site" evidence="16">
    <location>
        <position position="252"/>
    </location>
    <ligand>
        <name>S-adenosyl-L-methionine</name>
        <dbReference type="ChEBI" id="CHEBI:59789"/>
        <label>2</label>
    </ligand>
</feature>
<dbReference type="GO" id="GO:0005737">
    <property type="term" value="C:cytoplasm"/>
    <property type="evidence" value="ECO:0007669"/>
    <property type="project" value="UniProtKB-SubCell"/>
</dbReference>
<dbReference type="EC" id="1.3.98.3" evidence="15"/>
<evidence type="ECO:0000313" key="19">
    <source>
        <dbReference type="EMBL" id="EFX42422.1"/>
    </source>
</evidence>
<evidence type="ECO:0000256" key="10">
    <source>
        <dbReference type="ARBA" id="ARBA00023004"/>
    </source>
</evidence>
<evidence type="ECO:0000256" key="3">
    <source>
        <dbReference type="ARBA" id="ARBA00005493"/>
    </source>
</evidence>
<dbReference type="InterPro" id="IPR034505">
    <property type="entry name" value="Coproporphyrinogen-III_oxidase"/>
</dbReference>
<dbReference type="Gene3D" id="3.20.20.70">
    <property type="entry name" value="Aldolase class I"/>
    <property type="match status" value="1"/>
</dbReference>
<feature type="binding site" evidence="16">
    <location>
        <position position="120"/>
    </location>
    <ligand>
        <name>S-adenosyl-L-methionine</name>
        <dbReference type="ChEBI" id="CHEBI:59789"/>
        <label>1</label>
    </ligand>
</feature>
<feature type="binding site" evidence="16">
    <location>
        <position position="193"/>
    </location>
    <ligand>
        <name>S-adenosyl-L-methionine</name>
        <dbReference type="ChEBI" id="CHEBI:59789"/>
        <label>2</label>
    </ligand>
</feature>
<dbReference type="SMART" id="SM00729">
    <property type="entry name" value="Elp3"/>
    <property type="match status" value="1"/>
</dbReference>
<evidence type="ECO:0000256" key="4">
    <source>
        <dbReference type="ARBA" id="ARBA00011245"/>
    </source>
</evidence>
<evidence type="ECO:0000256" key="16">
    <source>
        <dbReference type="PIRSR" id="PIRSR000167-1"/>
    </source>
</evidence>
<dbReference type="NCBIfam" id="TIGR00538">
    <property type="entry name" value="hemN"/>
    <property type="match status" value="1"/>
</dbReference>
<reference evidence="19 20" key="1">
    <citation type="journal article" date="2011" name="Vet. Res.">
        <title>Genome sequence of Helicobacter suis supports its role in gastric pathology.</title>
        <authorList>
            <person name="Vermoote M."/>
            <person name="Vandekerckhove T.T."/>
            <person name="Flahou B."/>
            <person name="Pasmans F."/>
            <person name="Smet A."/>
            <person name="De Groote D."/>
            <person name="Van Criekinge W."/>
            <person name="Ducatelle R."/>
            <person name="Haesebrouck F."/>
        </authorList>
    </citation>
    <scope>NUCLEOTIDE SEQUENCE [LARGE SCALE GENOMIC DNA]</scope>
    <source>
        <strain evidence="19 20">HS5</strain>
    </source>
</reference>
<dbReference type="Gene3D" id="1.10.10.920">
    <property type="match status" value="1"/>
</dbReference>
<comment type="catalytic activity">
    <reaction evidence="14 15">
        <text>coproporphyrinogen III + 2 S-adenosyl-L-methionine = protoporphyrinogen IX + 2 5'-deoxyadenosine + 2 L-methionine + 2 CO2</text>
        <dbReference type="Rhea" id="RHEA:15425"/>
        <dbReference type="ChEBI" id="CHEBI:16526"/>
        <dbReference type="ChEBI" id="CHEBI:17319"/>
        <dbReference type="ChEBI" id="CHEBI:57307"/>
        <dbReference type="ChEBI" id="CHEBI:57309"/>
        <dbReference type="ChEBI" id="CHEBI:57844"/>
        <dbReference type="ChEBI" id="CHEBI:59789"/>
        <dbReference type="EC" id="1.3.98.3"/>
    </reaction>
</comment>
<dbReference type="GO" id="GO:0051989">
    <property type="term" value="F:coproporphyrinogen dehydrogenase activity"/>
    <property type="evidence" value="ECO:0007669"/>
    <property type="project" value="UniProtKB-EC"/>
</dbReference>
<dbReference type="InterPro" id="IPR006638">
    <property type="entry name" value="Elp3/MiaA/NifB-like_rSAM"/>
</dbReference>
<evidence type="ECO:0000256" key="2">
    <source>
        <dbReference type="ARBA" id="ARBA00004785"/>
    </source>
</evidence>
<dbReference type="AlphaFoldDB" id="E7G2J6"/>
<comment type="pathway">
    <text evidence="2 15">Porphyrin-containing compound metabolism; protoporphyrin-IX biosynthesis; protoporphyrinogen-IX from coproporphyrinogen-III (AdoMet route): step 1/1.</text>
</comment>
<evidence type="ECO:0000256" key="7">
    <source>
        <dbReference type="ARBA" id="ARBA00022691"/>
    </source>
</evidence>
<feature type="binding site" evidence="17">
    <location>
        <position position="76"/>
    </location>
    <ligand>
        <name>[4Fe-4S] cluster</name>
        <dbReference type="ChEBI" id="CHEBI:49883"/>
        <note>4Fe-4S-S-AdoMet</note>
    </ligand>
</feature>
<dbReference type="InterPro" id="IPR058240">
    <property type="entry name" value="rSAM_sf"/>
</dbReference>
<dbReference type="Pfam" id="PF06969">
    <property type="entry name" value="HemN_C"/>
    <property type="match status" value="1"/>
</dbReference>
<dbReference type="PANTHER" id="PTHR13932:SF6">
    <property type="entry name" value="OXYGEN-INDEPENDENT COPROPORPHYRINOGEN III OXIDASE"/>
    <property type="match status" value="1"/>
</dbReference>
<feature type="binding site" evidence="17">
    <location>
        <position position="69"/>
    </location>
    <ligand>
        <name>[4Fe-4S] cluster</name>
        <dbReference type="ChEBI" id="CHEBI:49883"/>
        <note>4Fe-4S-S-AdoMet</note>
    </ligand>
</feature>
<dbReference type="UniPathway" id="UPA00251">
    <property type="reaction ID" value="UER00323"/>
</dbReference>
<feature type="domain" description="Radical SAM core" evidence="18">
    <location>
        <begin position="54"/>
        <end position="291"/>
    </location>
</feature>
<evidence type="ECO:0000256" key="14">
    <source>
        <dbReference type="ARBA" id="ARBA00048321"/>
    </source>
</evidence>
<dbReference type="GO" id="GO:0051539">
    <property type="term" value="F:4 iron, 4 sulfur cluster binding"/>
    <property type="evidence" value="ECO:0007669"/>
    <property type="project" value="UniProtKB-KW"/>
</dbReference>